<evidence type="ECO:0000256" key="2">
    <source>
        <dbReference type="ARBA" id="ARBA00022679"/>
    </source>
</evidence>
<dbReference type="PROSITE" id="PS50011">
    <property type="entry name" value="PROTEIN_KINASE_DOM"/>
    <property type="match status" value="1"/>
</dbReference>
<dbReference type="Proteomes" id="UP000001175">
    <property type="component" value="Chromosome"/>
</dbReference>
<dbReference type="eggNOG" id="COG1357">
    <property type="taxonomic scope" value="Bacteria"/>
</dbReference>
<reference evidence="12 13" key="1">
    <citation type="journal article" date="2007" name="Photosyn. Res.">
        <title>Complete nucleotide sequence of the freshwater unicellular cyanobacterium Synechococcus elongatus PCC 6301 chromosome: gene content and organization.</title>
        <authorList>
            <person name="Sugita C."/>
            <person name="Ogata K."/>
            <person name="Shikata M."/>
            <person name="Jikuya H."/>
            <person name="Takano J."/>
            <person name="Furumichi M."/>
            <person name="Kanehisa M."/>
            <person name="Omata T."/>
            <person name="Sugiura M."/>
            <person name="Sugita M."/>
        </authorList>
    </citation>
    <scope>NUCLEOTIDE SEQUENCE [LARGE SCALE GENOMIC DNA]</scope>
    <source>
        <strain evidence="13">ATCC 27144 / PCC 6301 / SAUG 1402/1</strain>
    </source>
</reference>
<dbReference type="EMBL" id="AP008231">
    <property type="protein sequence ID" value="BAD78449.1"/>
    <property type="molecule type" value="Genomic_DNA"/>
</dbReference>
<dbReference type="GO" id="GO:0004674">
    <property type="term" value="F:protein serine/threonine kinase activity"/>
    <property type="evidence" value="ECO:0007669"/>
    <property type="project" value="UniProtKB-UniRule"/>
</dbReference>
<comment type="similarity">
    <text evidence="8">Belongs to the protein kinase superfamily. Ser/Thr protein kinase family.</text>
</comment>
<feature type="binding site" evidence="9">
    <location>
        <position position="104"/>
    </location>
    <ligand>
        <name>ATP</name>
        <dbReference type="ChEBI" id="CHEBI:30616"/>
    </ligand>
</feature>
<dbReference type="SUPFAM" id="SSF56112">
    <property type="entry name" value="Protein kinase-like (PK-like)"/>
    <property type="match status" value="1"/>
</dbReference>
<dbReference type="InterPro" id="IPR000719">
    <property type="entry name" value="Prot_kinase_dom"/>
</dbReference>
<dbReference type="InterPro" id="IPR011009">
    <property type="entry name" value="Kinase-like_dom_sf"/>
</dbReference>
<dbReference type="PROSITE" id="PS00107">
    <property type="entry name" value="PROTEIN_KINASE_ATP"/>
    <property type="match status" value="1"/>
</dbReference>
<dbReference type="GO" id="GO:0106310">
    <property type="term" value="F:protein serine kinase activity"/>
    <property type="evidence" value="ECO:0007669"/>
    <property type="project" value="RHEA"/>
</dbReference>
<protein>
    <recommendedName>
        <fullName evidence="8">Serine/threonine-protein kinase B</fullName>
        <ecNumber evidence="8">2.7.11.1</ecNumber>
    </recommendedName>
</protein>
<keyword evidence="4 8" id="KW-0418">Kinase</keyword>
<evidence type="ECO:0000256" key="5">
    <source>
        <dbReference type="ARBA" id="ARBA00022840"/>
    </source>
</evidence>
<evidence type="ECO:0000256" key="10">
    <source>
        <dbReference type="SAM" id="MobiDB-lite"/>
    </source>
</evidence>
<dbReference type="NCBIfam" id="NF045510">
    <property type="entry name" value="4Cys_prefix_kin"/>
    <property type="match status" value="1"/>
</dbReference>
<dbReference type="PIRSF" id="PIRSF000647">
    <property type="entry name" value="Ser/Thr_PK_SpkB"/>
    <property type="match status" value="1"/>
</dbReference>
<dbReference type="GO" id="GO:0005524">
    <property type="term" value="F:ATP binding"/>
    <property type="evidence" value="ECO:0007669"/>
    <property type="project" value="UniProtKB-UniRule"/>
</dbReference>
<gene>
    <name evidence="12" type="ordered locus">syc0259_c</name>
</gene>
<dbReference type="PANTHER" id="PTHR24363">
    <property type="entry name" value="SERINE/THREONINE PROTEIN KINASE"/>
    <property type="match status" value="1"/>
</dbReference>
<dbReference type="Gene3D" id="3.30.200.20">
    <property type="entry name" value="Phosphorylase Kinase, domain 1"/>
    <property type="match status" value="1"/>
</dbReference>
<dbReference type="EC" id="2.7.11.1" evidence="8"/>
<comment type="catalytic activity">
    <reaction evidence="7 8">
        <text>L-seryl-[protein] + ATP = O-phospho-L-seryl-[protein] + ADP + H(+)</text>
        <dbReference type="Rhea" id="RHEA:17989"/>
        <dbReference type="Rhea" id="RHEA-COMP:9863"/>
        <dbReference type="Rhea" id="RHEA-COMP:11604"/>
        <dbReference type="ChEBI" id="CHEBI:15378"/>
        <dbReference type="ChEBI" id="CHEBI:29999"/>
        <dbReference type="ChEBI" id="CHEBI:30616"/>
        <dbReference type="ChEBI" id="CHEBI:83421"/>
        <dbReference type="ChEBI" id="CHEBI:456216"/>
        <dbReference type="EC" id="2.7.11.1"/>
    </reaction>
</comment>
<evidence type="ECO:0000256" key="8">
    <source>
        <dbReference type="PIRNR" id="PIRNR000647"/>
    </source>
</evidence>
<dbReference type="Gene3D" id="2.160.20.80">
    <property type="entry name" value="E3 ubiquitin-protein ligase SopA"/>
    <property type="match status" value="1"/>
</dbReference>
<dbReference type="CDD" id="cd14014">
    <property type="entry name" value="STKc_PknB_like"/>
    <property type="match status" value="1"/>
</dbReference>
<organism evidence="12 13">
    <name type="scientific">Synechococcus sp. (strain ATCC 27144 / PCC 6301 / SAUG 1402/1)</name>
    <name type="common">Anacystis nidulans</name>
    <dbReference type="NCBI Taxonomy" id="269084"/>
    <lineage>
        <taxon>Bacteria</taxon>
        <taxon>Bacillati</taxon>
        <taxon>Cyanobacteriota</taxon>
        <taxon>Cyanophyceae</taxon>
        <taxon>Synechococcales</taxon>
        <taxon>Synechococcaceae</taxon>
        <taxon>Synechococcus</taxon>
    </lineage>
</organism>
<evidence type="ECO:0000256" key="6">
    <source>
        <dbReference type="ARBA" id="ARBA00047899"/>
    </source>
</evidence>
<dbReference type="AlphaFoldDB" id="A0A0H3JZN8"/>
<feature type="compositionally biased region" description="Polar residues" evidence="10">
    <location>
        <begin position="360"/>
        <end position="372"/>
    </location>
</feature>
<dbReference type="Pfam" id="PF00069">
    <property type="entry name" value="Pkinase"/>
    <property type="match status" value="1"/>
</dbReference>
<dbReference type="SMART" id="SM00220">
    <property type="entry name" value="S_TKc"/>
    <property type="match status" value="1"/>
</dbReference>
<keyword evidence="2 8" id="KW-0808">Transferase</keyword>
<keyword evidence="5 8" id="KW-0067">ATP-binding</keyword>
<proteinExistence type="inferred from homology"/>
<dbReference type="InterPro" id="IPR017441">
    <property type="entry name" value="Protein_kinase_ATP_BS"/>
</dbReference>
<feature type="domain" description="Protein kinase" evidence="11">
    <location>
        <begin position="73"/>
        <end position="342"/>
    </location>
</feature>
<dbReference type="Gene3D" id="1.10.510.10">
    <property type="entry name" value="Transferase(Phosphotransferase) domain 1"/>
    <property type="match status" value="1"/>
</dbReference>
<evidence type="ECO:0000256" key="4">
    <source>
        <dbReference type="ARBA" id="ARBA00022777"/>
    </source>
</evidence>
<dbReference type="SUPFAM" id="SSF141571">
    <property type="entry name" value="Pentapeptide repeat-like"/>
    <property type="match status" value="1"/>
</dbReference>
<comment type="catalytic activity">
    <reaction evidence="6 8">
        <text>L-threonyl-[protein] + ATP = O-phospho-L-threonyl-[protein] + ADP + H(+)</text>
        <dbReference type="Rhea" id="RHEA:46608"/>
        <dbReference type="Rhea" id="RHEA-COMP:11060"/>
        <dbReference type="Rhea" id="RHEA-COMP:11605"/>
        <dbReference type="ChEBI" id="CHEBI:15378"/>
        <dbReference type="ChEBI" id="CHEBI:30013"/>
        <dbReference type="ChEBI" id="CHEBI:30616"/>
        <dbReference type="ChEBI" id="CHEBI:61977"/>
        <dbReference type="ChEBI" id="CHEBI:456216"/>
        <dbReference type="EC" id="2.7.11.1"/>
    </reaction>
</comment>
<name>A0A0H3JZN8_SYNP6</name>
<dbReference type="eggNOG" id="COG0515">
    <property type="taxonomic scope" value="Bacteria"/>
</dbReference>
<keyword evidence="3 8" id="KW-0547">Nucleotide-binding</keyword>
<evidence type="ECO:0000256" key="7">
    <source>
        <dbReference type="ARBA" id="ARBA00048679"/>
    </source>
</evidence>
<accession>A0A0H3JZN8</accession>
<sequence length="561" mass="61463">MPRFGSIILSAKGGGLCEAAIAAKVDATVEDLVLPCTLLMALCLNPDCGQPNNDDANSSCATCGSPLLLRDRYRVVKAIGQGGFGATYLGQDLQLPGEPLCVIKQLLPQVQDPEIMLMARELFRREAKTLGRIGSHPQVPTLLDYFEAPEGFYLVQEYIRGKTLEQEVREQGVYSETATKQFLSELLPLLQYLHNQGVIHRDIKPANLLRRDIDRRLVLIDFGAVKDQVSQIQGGSGLTALTSFSVGTRGYAPPEQLAMRPVYSSDLYSLGVTCLFLMTGKGPQDLDYNPVTGELLWRNSVQVSDALATVLGKMLAASVRYRYQRAEQVMTALDLQPYHDSLIQGLSALPPGAPPIKPSSGRTGSGYPSPQERQAEAIRARRRDRSGNRPEQLADAQQIAAWTGGTSNTSGNNSAGRLSLNARDILATYQRGRRDFSQQPLNRIDLSESQLPSVNFQGAQLKESLFVAAQLERADFGQANLHRANLRRANLHQAYFGNADLSFANLQKADLSDAILSNANLRGTNLCGANLRGAKLTPVQLKMAKTNWWTILPDGRRGRLF</sequence>
<evidence type="ECO:0000313" key="12">
    <source>
        <dbReference type="EMBL" id="BAD78449.1"/>
    </source>
</evidence>
<evidence type="ECO:0000259" key="11">
    <source>
        <dbReference type="PROSITE" id="PS50011"/>
    </source>
</evidence>
<evidence type="ECO:0000256" key="1">
    <source>
        <dbReference type="ARBA" id="ARBA00022527"/>
    </source>
</evidence>
<dbReference type="InterPro" id="IPR016252">
    <property type="entry name" value="Ser/Thr_kinase_SpkB"/>
</dbReference>
<dbReference type="Pfam" id="PF00805">
    <property type="entry name" value="Pentapeptide"/>
    <property type="match status" value="2"/>
</dbReference>
<feature type="region of interest" description="Disordered" evidence="10">
    <location>
        <begin position="346"/>
        <end position="395"/>
    </location>
</feature>
<evidence type="ECO:0000313" key="13">
    <source>
        <dbReference type="Proteomes" id="UP000001175"/>
    </source>
</evidence>
<dbReference type="KEGG" id="syc:syc0259_c"/>
<evidence type="ECO:0000256" key="3">
    <source>
        <dbReference type="ARBA" id="ARBA00022741"/>
    </source>
</evidence>
<evidence type="ECO:0000256" key="9">
    <source>
        <dbReference type="PROSITE-ProRule" id="PRU10141"/>
    </source>
</evidence>
<dbReference type="InterPro" id="IPR001646">
    <property type="entry name" value="5peptide_repeat"/>
</dbReference>
<keyword evidence="1 8" id="KW-0723">Serine/threonine-protein kinase</keyword>
<dbReference type="PANTHER" id="PTHR24363:SF0">
    <property type="entry name" value="SERINE_THREONINE KINASE LIKE DOMAIN CONTAINING 1"/>
    <property type="match status" value="1"/>
</dbReference>